<dbReference type="InterPro" id="IPR002780">
    <property type="entry name" value="Hyd_form_HypD"/>
</dbReference>
<dbReference type="PIRSF" id="PIRSF005622">
    <property type="entry name" value="Hydrgn_mat_hypD"/>
    <property type="match status" value="1"/>
</dbReference>
<accession>A0ABY5HH49</accession>
<evidence type="ECO:0000313" key="6">
    <source>
        <dbReference type="Proteomes" id="UP001058461"/>
    </source>
</evidence>
<dbReference type="RefSeq" id="WP_255853656.1">
    <property type="nucleotide sequence ID" value="NZ_CP073347.1"/>
</dbReference>
<proteinExistence type="inferred from homology"/>
<evidence type="ECO:0000256" key="4">
    <source>
        <dbReference type="PIRNR" id="PIRNR005622"/>
    </source>
</evidence>
<dbReference type="InterPro" id="IPR042243">
    <property type="entry name" value="HypD_1"/>
</dbReference>
<dbReference type="Gene3D" id="6.10.20.100">
    <property type="match status" value="1"/>
</dbReference>
<protein>
    <recommendedName>
        <fullName evidence="4">Hydrogenase maturation factor</fullName>
    </recommendedName>
</protein>
<dbReference type="PANTHER" id="PTHR30149:SF0">
    <property type="entry name" value="HYDROGENASE MATURATION FACTOR HYPD"/>
    <property type="match status" value="1"/>
</dbReference>
<sequence length="384" mass="41609">MKYVDEFRNPEAVARLVEAIRQRAAALPPRQHPWQLMEICGGHTHTIFRFGLDQLLPDNIEFIHGPGCPVCVLPQSVIDQAVALAQRPDTLLCSYGDAMRVPGHHGSLLQARADGARVQVIYSPRDALDMARRHPDTQVVFLAIGFETTAPATALAIRAAAREGLTNFCVLCHLVLIEPPLRALLADPDLRIDGFVGPGHVSLVTGNAPFEFIPAEHHKPVVISGFEPVDLLQSVLLLLEQLQQGQARIEIQYRRVATTQGNPGARAPVDDVFEPAPLAEWRGLGKLPRSGLQLRPGYQAFDATHLLPDSPAPGTLPTADSTTEADPRCRCAAVLSGKLKPGQCPLFGRECTPDTPLGALMVSSEGACAAWYQYRHQGPAHGAH</sequence>
<evidence type="ECO:0000256" key="3">
    <source>
        <dbReference type="ARBA" id="ARBA00023004"/>
    </source>
</evidence>
<dbReference type="Proteomes" id="UP001058461">
    <property type="component" value="Chromosome"/>
</dbReference>
<keyword evidence="2" id="KW-0479">Metal-binding</keyword>
<dbReference type="NCBIfam" id="TIGR00075">
    <property type="entry name" value="hypD"/>
    <property type="match status" value="1"/>
</dbReference>
<gene>
    <name evidence="5" type="primary">hypD</name>
    <name evidence="5" type="ORF">KDW95_20595</name>
</gene>
<dbReference type="InterPro" id="IPR042244">
    <property type="entry name" value="HypD_2_sf"/>
</dbReference>
<name>A0ABY5HH49_9GAMM</name>
<keyword evidence="3" id="KW-0408">Iron</keyword>
<dbReference type="PANTHER" id="PTHR30149">
    <property type="entry name" value="HYDROGENASE PROTEIN ASSEMBLY PROTEIN HYPD"/>
    <property type="match status" value="1"/>
</dbReference>
<evidence type="ECO:0000256" key="2">
    <source>
        <dbReference type="ARBA" id="ARBA00022723"/>
    </source>
</evidence>
<evidence type="ECO:0000256" key="1">
    <source>
        <dbReference type="ARBA" id="ARBA00007888"/>
    </source>
</evidence>
<dbReference type="Pfam" id="PF01924">
    <property type="entry name" value="HypD"/>
    <property type="match status" value="1"/>
</dbReference>
<keyword evidence="6" id="KW-1185">Reference proteome</keyword>
<comment type="similarity">
    <text evidence="1 4">Belongs to the HypD family.</text>
</comment>
<dbReference type="Gene3D" id="3.40.50.11750">
    <property type="entry name" value="HypD, alpha/beta domain 1"/>
    <property type="match status" value="2"/>
</dbReference>
<evidence type="ECO:0000313" key="5">
    <source>
        <dbReference type="EMBL" id="UTW11620.1"/>
    </source>
</evidence>
<reference evidence="5" key="1">
    <citation type="submission" date="2021-04" db="EMBL/GenBank/DDBJ databases">
        <title>Oceanospirillales bacteria with DddD are important DMSP degraders in coastal seawater.</title>
        <authorList>
            <person name="Liu J."/>
        </authorList>
    </citation>
    <scope>NUCLEOTIDE SEQUENCE</scope>
    <source>
        <strain evidence="5">D13-1</strain>
    </source>
</reference>
<dbReference type="EMBL" id="CP073347">
    <property type="protein sequence ID" value="UTW11620.1"/>
    <property type="molecule type" value="Genomic_DNA"/>
</dbReference>
<organism evidence="5 6">
    <name type="scientific">Marinobacterium rhizophilum</name>
    <dbReference type="NCBI Taxonomy" id="420402"/>
    <lineage>
        <taxon>Bacteria</taxon>
        <taxon>Pseudomonadati</taxon>
        <taxon>Pseudomonadota</taxon>
        <taxon>Gammaproteobacteria</taxon>
        <taxon>Oceanospirillales</taxon>
        <taxon>Oceanospirillaceae</taxon>
        <taxon>Marinobacterium</taxon>
    </lineage>
</organism>